<organism evidence="1">
    <name type="scientific">Anopheles sinensis</name>
    <name type="common">Mosquito</name>
    <dbReference type="NCBI Taxonomy" id="74873"/>
    <lineage>
        <taxon>Eukaryota</taxon>
        <taxon>Metazoa</taxon>
        <taxon>Ecdysozoa</taxon>
        <taxon>Arthropoda</taxon>
        <taxon>Hexapoda</taxon>
        <taxon>Insecta</taxon>
        <taxon>Pterygota</taxon>
        <taxon>Neoptera</taxon>
        <taxon>Endopterygota</taxon>
        <taxon>Diptera</taxon>
        <taxon>Nematocera</taxon>
        <taxon>Culicoidea</taxon>
        <taxon>Culicidae</taxon>
        <taxon>Anophelinae</taxon>
        <taxon>Anopheles</taxon>
    </lineage>
</organism>
<evidence type="ECO:0000313" key="2">
    <source>
        <dbReference type="EnsemblMetazoa" id="ASIC021463-PA"/>
    </source>
</evidence>
<gene>
    <name evidence="1" type="ORF">ZHAS_00021463</name>
</gene>
<evidence type="ECO:0000313" key="1">
    <source>
        <dbReference type="EMBL" id="KFB53163.1"/>
    </source>
</evidence>
<keyword evidence="3" id="KW-1185">Reference proteome</keyword>
<proteinExistence type="predicted"/>
<accession>A0A084WSG9</accession>
<dbReference type="Proteomes" id="UP000030765">
    <property type="component" value="Unassembled WGS sequence"/>
</dbReference>
<dbReference type="EnsemblMetazoa" id="ASIC021463-RA">
    <property type="protein sequence ID" value="ASIC021463-PA"/>
    <property type="gene ID" value="ASIC021463"/>
</dbReference>
<reference evidence="2" key="2">
    <citation type="submission" date="2020-05" db="UniProtKB">
        <authorList>
            <consortium name="EnsemblMetazoa"/>
        </authorList>
    </citation>
    <scope>IDENTIFICATION</scope>
</reference>
<dbReference type="AlphaFoldDB" id="A0A084WSG9"/>
<protein>
    <submittedName>
        <fullName evidence="1 2">Uncharacterized protein</fullName>
    </submittedName>
</protein>
<dbReference type="VEuPathDB" id="VectorBase:ASIC021463"/>
<dbReference type="STRING" id="74873.A0A084WSG9"/>
<reference evidence="1 3" key="1">
    <citation type="journal article" date="2014" name="BMC Genomics">
        <title>Genome sequence of Anopheles sinensis provides insight into genetics basis of mosquito competence for malaria parasites.</title>
        <authorList>
            <person name="Zhou D."/>
            <person name="Zhang D."/>
            <person name="Ding G."/>
            <person name="Shi L."/>
            <person name="Hou Q."/>
            <person name="Ye Y."/>
            <person name="Xu Y."/>
            <person name="Zhou H."/>
            <person name="Xiong C."/>
            <person name="Li S."/>
            <person name="Yu J."/>
            <person name="Hong S."/>
            <person name="Yu X."/>
            <person name="Zou P."/>
            <person name="Chen C."/>
            <person name="Chang X."/>
            <person name="Wang W."/>
            <person name="Lv Y."/>
            <person name="Sun Y."/>
            <person name="Ma L."/>
            <person name="Shen B."/>
            <person name="Zhu C."/>
        </authorList>
    </citation>
    <scope>NUCLEOTIDE SEQUENCE [LARGE SCALE GENOMIC DNA]</scope>
</reference>
<sequence length="64" mass="6873">MDPIDAEVEKLLNSLDDNDHNSVTPDMTNLTVHSGTKASISSSMAPSPTTALNVRVSWDLVCMV</sequence>
<dbReference type="EMBL" id="ATLV01026536">
    <property type="status" value="NOT_ANNOTATED_CDS"/>
    <property type="molecule type" value="Genomic_DNA"/>
</dbReference>
<evidence type="ECO:0000313" key="3">
    <source>
        <dbReference type="Proteomes" id="UP000030765"/>
    </source>
</evidence>
<dbReference type="OrthoDB" id="5353557at2759"/>
<dbReference type="EMBL" id="KE525415">
    <property type="protein sequence ID" value="KFB53163.1"/>
    <property type="molecule type" value="Genomic_DNA"/>
</dbReference>
<name>A0A084WSG9_ANOSI</name>
<dbReference type="VEuPathDB" id="VectorBase:ASIS024347"/>